<dbReference type="RefSeq" id="WP_055335810.1">
    <property type="nucleotide sequence ID" value="NZ_CDNF01000035.1"/>
</dbReference>
<feature type="transmembrane region" description="Helical" evidence="3">
    <location>
        <begin position="140"/>
        <end position="157"/>
    </location>
</feature>
<sequence length="170" mass="17898">MNNKTRELVLRALMIALVCIATMTIQIPTPGTNGYVNIGDSVIFISSILFGPIPGMIAGGIGSALADILSGYSHWALFTLIVKGFEGYLVGIIVRKHNTILKDVFATAIGTIVMVVGYFGAGIVLKGSVLISAASIPSNLIQGIISMAIAIPLAYSLNKVSYVRSFKAHS</sequence>
<dbReference type="EMBL" id="CEKZ01000003">
    <property type="protein sequence ID" value="CEQ04188.1"/>
    <property type="molecule type" value="Genomic_DNA"/>
</dbReference>
<keyword evidence="2 3" id="KW-1133">Transmembrane helix</keyword>
<protein>
    <submittedName>
        <fullName evidence="4">Membrane spanning protein</fullName>
    </submittedName>
</protein>
<dbReference type="Pfam" id="PF07155">
    <property type="entry name" value="ECF-ribofla_trS"/>
    <property type="match status" value="1"/>
</dbReference>
<gene>
    <name evidence="4" type="primary">hmpT_2</name>
    <name evidence="4" type="ORF">R28058_19211</name>
</gene>
<dbReference type="AlphaFoldDB" id="A0A0C7EB49"/>
<evidence type="ECO:0000256" key="1">
    <source>
        <dbReference type="ARBA" id="ARBA00022692"/>
    </source>
</evidence>
<dbReference type="GO" id="GO:0016020">
    <property type="term" value="C:membrane"/>
    <property type="evidence" value="ECO:0007669"/>
    <property type="project" value="InterPro"/>
</dbReference>
<feature type="transmembrane region" description="Helical" evidence="3">
    <location>
        <begin position="104"/>
        <end position="125"/>
    </location>
</feature>
<accession>A0A0C7EB49</accession>
<evidence type="ECO:0000256" key="2">
    <source>
        <dbReference type="ARBA" id="ARBA00022989"/>
    </source>
</evidence>
<evidence type="ECO:0000256" key="3">
    <source>
        <dbReference type="SAM" id="Phobius"/>
    </source>
</evidence>
<evidence type="ECO:0000313" key="5">
    <source>
        <dbReference type="Proteomes" id="UP000049127"/>
    </source>
</evidence>
<feature type="transmembrane region" description="Helical" evidence="3">
    <location>
        <begin position="12"/>
        <end position="29"/>
    </location>
</feature>
<name>A0A0C7EB49_PARSO</name>
<dbReference type="Proteomes" id="UP000049127">
    <property type="component" value="Unassembled WGS sequence"/>
</dbReference>
<dbReference type="PANTHER" id="PTHR37815:SF3">
    <property type="entry name" value="UPF0397 PROTEIN SPR0429"/>
    <property type="match status" value="1"/>
</dbReference>
<proteinExistence type="predicted"/>
<organism evidence="4 5">
    <name type="scientific">Paraclostridium sordellii</name>
    <name type="common">Clostridium sordellii</name>
    <dbReference type="NCBI Taxonomy" id="1505"/>
    <lineage>
        <taxon>Bacteria</taxon>
        <taxon>Bacillati</taxon>
        <taxon>Bacillota</taxon>
        <taxon>Clostridia</taxon>
        <taxon>Peptostreptococcales</taxon>
        <taxon>Peptostreptococcaceae</taxon>
        <taxon>Paraclostridium</taxon>
    </lineage>
</organism>
<dbReference type="OrthoDB" id="411368at2"/>
<dbReference type="Gene3D" id="1.10.1760.20">
    <property type="match status" value="1"/>
</dbReference>
<dbReference type="PANTHER" id="PTHR37815">
    <property type="entry name" value="UPF0397 PROTEIN BC_2624-RELATED"/>
    <property type="match status" value="1"/>
</dbReference>
<reference evidence="5" key="1">
    <citation type="submission" date="2015-01" db="EMBL/GenBank/DDBJ databases">
        <authorList>
            <person name="Aslett M.A."/>
            <person name="De Silva N."/>
        </authorList>
    </citation>
    <scope>NUCLEOTIDE SEQUENCE [LARGE SCALE GENOMIC DNA]</scope>
    <source>
        <strain evidence="5">R28058</strain>
    </source>
</reference>
<keyword evidence="1 3" id="KW-0812">Transmembrane</keyword>
<feature type="transmembrane region" description="Helical" evidence="3">
    <location>
        <begin position="72"/>
        <end position="92"/>
    </location>
</feature>
<dbReference type="InterPro" id="IPR009825">
    <property type="entry name" value="ECF_substrate-spec-like"/>
</dbReference>
<evidence type="ECO:0000313" key="4">
    <source>
        <dbReference type="EMBL" id="CEQ04188.1"/>
    </source>
</evidence>
<feature type="transmembrane region" description="Helical" evidence="3">
    <location>
        <begin position="41"/>
        <end position="66"/>
    </location>
</feature>
<keyword evidence="3" id="KW-0472">Membrane</keyword>